<organism evidence="2 3">
    <name type="scientific">Colletotrichum phormii</name>
    <dbReference type="NCBI Taxonomy" id="359342"/>
    <lineage>
        <taxon>Eukaryota</taxon>
        <taxon>Fungi</taxon>
        <taxon>Dikarya</taxon>
        <taxon>Ascomycota</taxon>
        <taxon>Pezizomycotina</taxon>
        <taxon>Sordariomycetes</taxon>
        <taxon>Hypocreomycetidae</taxon>
        <taxon>Glomerellales</taxon>
        <taxon>Glomerellaceae</taxon>
        <taxon>Colletotrichum</taxon>
        <taxon>Colletotrichum acutatum species complex</taxon>
    </lineage>
</organism>
<proteinExistence type="predicted"/>
<dbReference type="RefSeq" id="XP_060439476.1">
    <property type="nucleotide sequence ID" value="XM_060591429.1"/>
</dbReference>
<dbReference type="GeneID" id="85476291"/>
<evidence type="ECO:0000313" key="2">
    <source>
        <dbReference type="EMBL" id="KAK1623481.1"/>
    </source>
</evidence>
<name>A0AAI9ZHF9_9PEZI</name>
<keyword evidence="3" id="KW-1185">Reference proteome</keyword>
<gene>
    <name evidence="2" type="ORF">BDP81DRAFT_439658</name>
</gene>
<feature type="compositionally biased region" description="Basic residues" evidence="1">
    <location>
        <begin position="63"/>
        <end position="73"/>
    </location>
</feature>
<feature type="compositionally biased region" description="Basic and acidic residues" evidence="1">
    <location>
        <begin position="74"/>
        <end position="91"/>
    </location>
</feature>
<feature type="compositionally biased region" description="Basic and acidic residues" evidence="1">
    <location>
        <begin position="113"/>
        <end position="137"/>
    </location>
</feature>
<feature type="region of interest" description="Disordered" evidence="1">
    <location>
        <begin position="42"/>
        <end position="93"/>
    </location>
</feature>
<dbReference type="EMBL" id="JAHMHQ010000029">
    <property type="protein sequence ID" value="KAK1623481.1"/>
    <property type="molecule type" value="Genomic_DNA"/>
</dbReference>
<sequence length="150" mass="16729">MAARPIYEKERAWEGWSPDSRLSGFIGGRRALATGRRVLLQKGVQPENSGREKKISNGVALGRKPRVTRRRERGGKETGGGRRSERERVSEGEGGQCVWVIDDWGGGWLKPEASGRKEVRVGRRHGGREGLGKKKREEIVNLRGNGWKSS</sequence>
<accession>A0AAI9ZHF9</accession>
<comment type="caution">
    <text evidence="2">The sequence shown here is derived from an EMBL/GenBank/DDBJ whole genome shotgun (WGS) entry which is preliminary data.</text>
</comment>
<evidence type="ECO:0000313" key="3">
    <source>
        <dbReference type="Proteomes" id="UP001243989"/>
    </source>
</evidence>
<protein>
    <submittedName>
        <fullName evidence="2">Uncharacterized protein</fullName>
    </submittedName>
</protein>
<dbReference type="AlphaFoldDB" id="A0AAI9ZHF9"/>
<feature type="region of interest" description="Disordered" evidence="1">
    <location>
        <begin position="111"/>
        <end position="137"/>
    </location>
</feature>
<reference evidence="2" key="1">
    <citation type="submission" date="2021-06" db="EMBL/GenBank/DDBJ databases">
        <title>Comparative genomics, transcriptomics and evolutionary studies reveal genomic signatures of adaptation to plant cell wall in hemibiotrophic fungi.</title>
        <authorList>
            <consortium name="DOE Joint Genome Institute"/>
            <person name="Baroncelli R."/>
            <person name="Diaz J.F."/>
            <person name="Benocci T."/>
            <person name="Peng M."/>
            <person name="Battaglia E."/>
            <person name="Haridas S."/>
            <person name="Andreopoulos W."/>
            <person name="Labutti K."/>
            <person name="Pangilinan J."/>
            <person name="Floch G.L."/>
            <person name="Makela M.R."/>
            <person name="Henrissat B."/>
            <person name="Grigoriev I.V."/>
            <person name="Crouch J.A."/>
            <person name="De Vries R.P."/>
            <person name="Sukno S.A."/>
            <person name="Thon M.R."/>
        </authorList>
    </citation>
    <scope>NUCLEOTIDE SEQUENCE</scope>
    <source>
        <strain evidence="2">CBS 102054</strain>
    </source>
</reference>
<evidence type="ECO:0000256" key="1">
    <source>
        <dbReference type="SAM" id="MobiDB-lite"/>
    </source>
</evidence>
<dbReference type="Proteomes" id="UP001243989">
    <property type="component" value="Unassembled WGS sequence"/>
</dbReference>